<evidence type="ECO:0000259" key="11">
    <source>
        <dbReference type="Pfam" id="PF20628"/>
    </source>
</evidence>
<evidence type="ECO:0000256" key="2">
    <source>
        <dbReference type="ARBA" id="ARBA00022559"/>
    </source>
</evidence>
<keyword evidence="2 12" id="KW-0575">Peroxidase</keyword>
<keyword evidence="4" id="KW-0479">Metal-binding</keyword>
<evidence type="ECO:0000256" key="7">
    <source>
        <dbReference type="ARBA" id="ARBA00023004"/>
    </source>
</evidence>
<dbReference type="InterPro" id="IPR006314">
    <property type="entry name" value="Dyp_peroxidase"/>
</dbReference>
<keyword evidence="3" id="KW-0349">Heme</keyword>
<dbReference type="Proteomes" id="UP000274841">
    <property type="component" value="Chromosome"/>
</dbReference>
<dbReference type="Pfam" id="PF20628">
    <property type="entry name" value="Dyp_perox_C"/>
    <property type="match status" value="1"/>
</dbReference>
<accession>A0A3Q9J3Y3</accession>
<dbReference type="EC" id="1.11.1.-" evidence="12"/>
<keyword evidence="6 12" id="KW-0560">Oxidoreductase</keyword>
<feature type="domain" description="Dyp-type peroxidase N-terminal" evidence="10">
    <location>
        <begin position="68"/>
        <end position="209"/>
    </location>
</feature>
<evidence type="ECO:0000256" key="4">
    <source>
        <dbReference type="ARBA" id="ARBA00022723"/>
    </source>
</evidence>
<protein>
    <submittedName>
        <fullName evidence="12">Putative deferrochelatase/peroxidase EfeN</fullName>
        <ecNumber evidence="12">1.11.1.-</ecNumber>
    </submittedName>
</protein>
<feature type="transmembrane region" description="Helical" evidence="9">
    <location>
        <begin position="20"/>
        <end position="41"/>
    </location>
</feature>
<comment type="cofactor">
    <cofactor evidence="1">
        <name>heme b</name>
        <dbReference type="ChEBI" id="CHEBI:60344"/>
    </cofactor>
</comment>
<dbReference type="GO" id="GO:0005829">
    <property type="term" value="C:cytosol"/>
    <property type="evidence" value="ECO:0007669"/>
    <property type="project" value="TreeGrafter"/>
</dbReference>
<evidence type="ECO:0000256" key="8">
    <source>
        <dbReference type="ARBA" id="ARBA00025737"/>
    </source>
</evidence>
<evidence type="ECO:0000256" key="1">
    <source>
        <dbReference type="ARBA" id="ARBA00001970"/>
    </source>
</evidence>
<dbReference type="InterPro" id="IPR006311">
    <property type="entry name" value="TAT_signal"/>
</dbReference>
<organism evidence="12 13">
    <name type="scientific">Microbacterium oxydans</name>
    <dbReference type="NCBI Taxonomy" id="82380"/>
    <lineage>
        <taxon>Bacteria</taxon>
        <taxon>Bacillati</taxon>
        <taxon>Actinomycetota</taxon>
        <taxon>Actinomycetes</taxon>
        <taxon>Micrococcales</taxon>
        <taxon>Microbacteriaceae</taxon>
        <taxon>Microbacterium</taxon>
    </lineage>
</organism>
<keyword evidence="7" id="KW-0408">Iron</keyword>
<evidence type="ECO:0000256" key="9">
    <source>
        <dbReference type="SAM" id="Phobius"/>
    </source>
</evidence>
<evidence type="ECO:0000259" key="10">
    <source>
        <dbReference type="Pfam" id="PF04261"/>
    </source>
</evidence>
<evidence type="ECO:0000256" key="5">
    <source>
        <dbReference type="ARBA" id="ARBA00022729"/>
    </source>
</evidence>
<dbReference type="NCBIfam" id="TIGR01413">
    <property type="entry name" value="Dyp_perox_fam"/>
    <property type="match status" value="1"/>
</dbReference>
<keyword evidence="9" id="KW-0472">Membrane</keyword>
<sequence length="408" mass="43899">MSAPAEGARSRRTGSTRRQFLLGGAVAGVGAVAAVGVDLALNDQKDDAKPVAAPMNGDQTVPFFGTHQAGVDTAAQAHGVFVGLDLHDDVDREGLVRLMRILTDDAARLTQGVPALADSEPELALAPARLTITFGFGPGLVARTGRTSPTWLAPLPAFGVDQLRPEFSDGDLLIQIAGDDPLTVAHATRMLLKDARGFASIRWTQQGFRRAYGTERPGTTMRNLFGQVDGTTNPEPGTADFDGVVWSADGWLAGGTGIVLRRIRMDLDKWDRLDRGGRDASVGRTLANGAPLTGTEEFDEPDFEAKTSIGFPVIPQFAHIRRARGDGSERIFRRAYNYDERPVGSEVSESGLIFISFQADIERQFIPMQRRLDELDLLNEWTVPIGSAVFAIPPGCTEGGYIGETLLA</sequence>
<dbReference type="KEGG" id="moy:CVS54_01812"/>
<gene>
    <name evidence="12" type="primary">efeN_1</name>
    <name evidence="12" type="ORF">CVS54_01812</name>
</gene>
<evidence type="ECO:0000256" key="3">
    <source>
        <dbReference type="ARBA" id="ARBA00022617"/>
    </source>
</evidence>
<name>A0A3Q9J3Y3_9MICO</name>
<dbReference type="RefSeq" id="WP_046747178.1">
    <property type="nucleotide sequence ID" value="NZ_CP031422.1"/>
</dbReference>
<feature type="domain" description="Dyp-type peroxidase C-terminal" evidence="11">
    <location>
        <begin position="221"/>
        <end position="396"/>
    </location>
</feature>
<dbReference type="SUPFAM" id="SSF54909">
    <property type="entry name" value="Dimeric alpha+beta barrel"/>
    <property type="match status" value="1"/>
</dbReference>
<dbReference type="InterPro" id="IPR048328">
    <property type="entry name" value="Dyp_perox_C"/>
</dbReference>
<dbReference type="InterPro" id="IPR048327">
    <property type="entry name" value="Dyp_perox_N"/>
</dbReference>
<dbReference type="GO" id="GO:0046872">
    <property type="term" value="F:metal ion binding"/>
    <property type="evidence" value="ECO:0007669"/>
    <property type="project" value="UniProtKB-KW"/>
</dbReference>
<dbReference type="AlphaFoldDB" id="A0A3Q9J3Y3"/>
<evidence type="ECO:0000313" key="12">
    <source>
        <dbReference type="EMBL" id="AZS40478.1"/>
    </source>
</evidence>
<dbReference type="Pfam" id="PF04261">
    <property type="entry name" value="Dyp_perox_N"/>
    <property type="match status" value="1"/>
</dbReference>
<dbReference type="EMBL" id="CP031422">
    <property type="protein sequence ID" value="AZS40478.1"/>
    <property type="molecule type" value="Genomic_DNA"/>
</dbReference>
<proteinExistence type="inferred from homology"/>
<keyword evidence="9" id="KW-0812">Transmembrane</keyword>
<dbReference type="PANTHER" id="PTHR30521">
    <property type="entry name" value="DEFERROCHELATASE/PEROXIDASE"/>
    <property type="match status" value="1"/>
</dbReference>
<dbReference type="GO" id="GO:0004601">
    <property type="term" value="F:peroxidase activity"/>
    <property type="evidence" value="ECO:0007669"/>
    <property type="project" value="UniProtKB-KW"/>
</dbReference>
<dbReference type="PROSITE" id="PS51404">
    <property type="entry name" value="DYP_PEROXIDASE"/>
    <property type="match status" value="1"/>
</dbReference>
<keyword evidence="9" id="KW-1133">Transmembrane helix</keyword>
<dbReference type="InterPro" id="IPR011008">
    <property type="entry name" value="Dimeric_a/b-barrel"/>
</dbReference>
<keyword evidence="5" id="KW-0732">Signal</keyword>
<dbReference type="PROSITE" id="PS51318">
    <property type="entry name" value="TAT"/>
    <property type="match status" value="1"/>
</dbReference>
<comment type="similarity">
    <text evidence="8">Belongs to the DyP-type peroxidase family.</text>
</comment>
<dbReference type="GO" id="GO:0020037">
    <property type="term" value="F:heme binding"/>
    <property type="evidence" value="ECO:0007669"/>
    <property type="project" value="InterPro"/>
</dbReference>
<dbReference type="PANTHER" id="PTHR30521:SF4">
    <property type="entry name" value="DEFERROCHELATASE"/>
    <property type="match status" value="1"/>
</dbReference>
<evidence type="ECO:0000256" key="6">
    <source>
        <dbReference type="ARBA" id="ARBA00023002"/>
    </source>
</evidence>
<evidence type="ECO:0000313" key="13">
    <source>
        <dbReference type="Proteomes" id="UP000274841"/>
    </source>
</evidence>
<reference evidence="12 13" key="1">
    <citation type="submission" date="2018-08" db="EMBL/GenBank/DDBJ databases">
        <title>Microbacterium oxydans strain HG3.</title>
        <authorList>
            <person name="ORTET P."/>
        </authorList>
    </citation>
    <scope>NUCLEOTIDE SEQUENCE [LARGE SCALE GENOMIC DNA]</scope>
    <source>
        <strain evidence="12 13">HG3</strain>
    </source>
</reference>